<reference evidence="4" key="1">
    <citation type="submission" date="2022-11" db="EMBL/GenBank/DDBJ databases">
        <title>Nonomuraea corallina sp. nov., a new species of the genus Nonomuraea isolated from sea side sediment in Thai sea.</title>
        <authorList>
            <person name="Ngamcharungchit C."/>
            <person name="Matsumoto A."/>
            <person name="Suriyachadkun C."/>
            <person name="Panbangred W."/>
            <person name="Inahashi Y."/>
            <person name="Intra B."/>
        </authorList>
    </citation>
    <scope>NUCLEOTIDE SEQUENCE</scope>
    <source>
        <strain evidence="4">MCN248</strain>
    </source>
</reference>
<dbReference type="RefSeq" id="WP_270153664.1">
    <property type="nucleotide sequence ID" value="NZ_JAPNNL010000013.1"/>
</dbReference>
<protein>
    <recommendedName>
        <fullName evidence="2">Anti-sigma factor antagonist</fullName>
    </recommendedName>
</protein>
<evidence type="ECO:0000256" key="2">
    <source>
        <dbReference type="RuleBase" id="RU003749"/>
    </source>
</evidence>
<dbReference type="PROSITE" id="PS50801">
    <property type="entry name" value="STAS"/>
    <property type="match status" value="1"/>
</dbReference>
<accession>A0ABT4S6M8</accession>
<feature type="domain" description="STAS" evidence="3">
    <location>
        <begin position="11"/>
        <end position="103"/>
    </location>
</feature>
<proteinExistence type="inferred from homology"/>
<dbReference type="EMBL" id="JAPNNL010000013">
    <property type="protein sequence ID" value="MDA0632873.1"/>
    <property type="molecule type" value="Genomic_DNA"/>
</dbReference>
<dbReference type="Pfam" id="PF01740">
    <property type="entry name" value="STAS"/>
    <property type="match status" value="1"/>
</dbReference>
<dbReference type="SUPFAM" id="SSF52091">
    <property type="entry name" value="SpoIIaa-like"/>
    <property type="match status" value="1"/>
</dbReference>
<evidence type="ECO:0000313" key="4">
    <source>
        <dbReference type="EMBL" id="MDA0632873.1"/>
    </source>
</evidence>
<dbReference type="PANTHER" id="PTHR33495:SF2">
    <property type="entry name" value="ANTI-SIGMA FACTOR ANTAGONIST TM_1081-RELATED"/>
    <property type="match status" value="1"/>
</dbReference>
<dbReference type="NCBIfam" id="TIGR00377">
    <property type="entry name" value="ant_ant_sig"/>
    <property type="match status" value="1"/>
</dbReference>
<dbReference type="Proteomes" id="UP001144036">
    <property type="component" value="Unassembled WGS sequence"/>
</dbReference>
<evidence type="ECO:0000313" key="5">
    <source>
        <dbReference type="Proteomes" id="UP001144036"/>
    </source>
</evidence>
<evidence type="ECO:0000256" key="1">
    <source>
        <dbReference type="ARBA" id="ARBA00009013"/>
    </source>
</evidence>
<evidence type="ECO:0000259" key="3">
    <source>
        <dbReference type="PROSITE" id="PS50801"/>
    </source>
</evidence>
<keyword evidence="5" id="KW-1185">Reference proteome</keyword>
<gene>
    <name evidence="4" type="ORF">OUY22_05540</name>
</gene>
<dbReference type="PANTHER" id="PTHR33495">
    <property type="entry name" value="ANTI-SIGMA FACTOR ANTAGONIST TM_1081-RELATED-RELATED"/>
    <property type="match status" value="1"/>
</dbReference>
<organism evidence="4 5">
    <name type="scientific">Nonomuraea corallina</name>
    <dbReference type="NCBI Taxonomy" id="2989783"/>
    <lineage>
        <taxon>Bacteria</taxon>
        <taxon>Bacillati</taxon>
        <taxon>Actinomycetota</taxon>
        <taxon>Actinomycetes</taxon>
        <taxon>Streptosporangiales</taxon>
        <taxon>Streptosporangiaceae</taxon>
        <taxon>Nonomuraea</taxon>
    </lineage>
</organism>
<dbReference type="CDD" id="cd07043">
    <property type="entry name" value="STAS_anti-anti-sigma_factors"/>
    <property type="match status" value="1"/>
</dbReference>
<comment type="similarity">
    <text evidence="1 2">Belongs to the anti-sigma-factor antagonist family.</text>
</comment>
<comment type="caution">
    <text evidence="4">The sequence shown here is derived from an EMBL/GenBank/DDBJ whole genome shotgun (WGS) entry which is preliminary data.</text>
</comment>
<dbReference type="InterPro" id="IPR002645">
    <property type="entry name" value="STAS_dom"/>
</dbReference>
<dbReference type="InterPro" id="IPR036513">
    <property type="entry name" value="STAS_dom_sf"/>
</dbReference>
<name>A0ABT4S6M8_9ACTN</name>
<dbReference type="Gene3D" id="3.30.750.24">
    <property type="entry name" value="STAS domain"/>
    <property type="match status" value="1"/>
</dbReference>
<sequence length="103" mass="10842">MDVVTVGAVTDGTLPVVLRGDIDFTNAARVRETISSAVAARRPPGVRIEMGEVTFLDSSGVGVLVDAMKAAWDVQAGFKVVNPTPRVFDQLRIAGLLDAFGLS</sequence>
<dbReference type="InterPro" id="IPR003658">
    <property type="entry name" value="Anti-sigma_ant"/>
</dbReference>